<dbReference type="EMBL" id="CP041636">
    <property type="protein sequence ID" value="QDO99823.1"/>
    <property type="molecule type" value="Genomic_DNA"/>
</dbReference>
<dbReference type="InterPro" id="IPR051311">
    <property type="entry name" value="DedA_domain"/>
</dbReference>
<keyword evidence="4" id="KW-1185">Reference proteome</keyword>
<organism evidence="3 4">
    <name type="scientific">Ferrovibrio terrae</name>
    <dbReference type="NCBI Taxonomy" id="2594003"/>
    <lineage>
        <taxon>Bacteria</taxon>
        <taxon>Pseudomonadati</taxon>
        <taxon>Pseudomonadota</taxon>
        <taxon>Alphaproteobacteria</taxon>
        <taxon>Rhodospirillales</taxon>
        <taxon>Rhodospirillaceae</taxon>
        <taxon>Ferrovibrio</taxon>
    </lineage>
</organism>
<sequence length="159" mass="17470">MEQAFTHASEFWGALGGLFLWSFLASTLVPISSEVALSAAHAVAAAPPLILFAVATSGNVCGALVNWLLGVWCLRFQHRRWFPVTPVQMQKARDRFARWGGWILLFSWIPLVGDPLTFAAGALRYPLARFLIVVTIGKAARYAAVLWITELVLPIFTAS</sequence>
<evidence type="ECO:0000259" key="2">
    <source>
        <dbReference type="Pfam" id="PF09335"/>
    </source>
</evidence>
<dbReference type="Pfam" id="PF09335">
    <property type="entry name" value="VTT_dom"/>
    <property type="match status" value="1"/>
</dbReference>
<name>A0A516H7T1_9PROT</name>
<keyword evidence="1" id="KW-1133">Transmembrane helix</keyword>
<evidence type="ECO:0000313" key="4">
    <source>
        <dbReference type="Proteomes" id="UP000317496"/>
    </source>
</evidence>
<protein>
    <submittedName>
        <fullName evidence="3">DedA family protein</fullName>
    </submittedName>
</protein>
<dbReference type="InterPro" id="IPR032816">
    <property type="entry name" value="VTT_dom"/>
</dbReference>
<dbReference type="Proteomes" id="UP000317496">
    <property type="component" value="Chromosome"/>
</dbReference>
<dbReference type="KEGG" id="fer:FNB15_18025"/>
<evidence type="ECO:0000313" key="3">
    <source>
        <dbReference type="EMBL" id="QDO99823.1"/>
    </source>
</evidence>
<dbReference type="OrthoDB" id="9814483at2"/>
<feature type="transmembrane region" description="Helical" evidence="1">
    <location>
        <begin position="49"/>
        <end position="74"/>
    </location>
</feature>
<feature type="transmembrane region" description="Helical" evidence="1">
    <location>
        <begin position="12"/>
        <end position="29"/>
    </location>
</feature>
<dbReference type="PANTHER" id="PTHR42709">
    <property type="entry name" value="ALKALINE PHOSPHATASE LIKE PROTEIN"/>
    <property type="match status" value="1"/>
</dbReference>
<keyword evidence="1" id="KW-0472">Membrane</keyword>
<gene>
    <name evidence="3" type="ORF">FNB15_18025</name>
</gene>
<evidence type="ECO:0000256" key="1">
    <source>
        <dbReference type="SAM" id="Phobius"/>
    </source>
</evidence>
<dbReference type="AlphaFoldDB" id="A0A516H7T1"/>
<feature type="transmembrane region" description="Helical" evidence="1">
    <location>
        <begin position="99"/>
        <end position="119"/>
    </location>
</feature>
<proteinExistence type="predicted"/>
<reference evidence="3 4" key="1">
    <citation type="submission" date="2019-07" db="EMBL/GenBank/DDBJ databases">
        <title>Genome sequencing for Ferrovibrio sp. K5.</title>
        <authorList>
            <person name="Park S.-J."/>
        </authorList>
    </citation>
    <scope>NUCLEOTIDE SEQUENCE [LARGE SCALE GENOMIC DNA]</scope>
    <source>
        <strain evidence="3 4">K5</strain>
    </source>
</reference>
<accession>A0A516H7T1</accession>
<feature type="domain" description="VTT" evidence="2">
    <location>
        <begin position="40"/>
        <end position="146"/>
    </location>
</feature>
<keyword evidence="1" id="KW-0812">Transmembrane</keyword>
<dbReference type="PANTHER" id="PTHR42709:SF4">
    <property type="entry name" value="INNER MEMBRANE PROTEIN YQAA"/>
    <property type="match status" value="1"/>
</dbReference>